<feature type="signal peptide" evidence="1">
    <location>
        <begin position="1"/>
        <end position="21"/>
    </location>
</feature>
<dbReference type="AlphaFoldDB" id="A0A224YFR9"/>
<dbReference type="EMBL" id="GFPF01001444">
    <property type="protein sequence ID" value="MAA12590.1"/>
    <property type="molecule type" value="Transcribed_RNA"/>
</dbReference>
<sequence>MFPFLAHFFAWVAFWCTSSCSKDLNISCALLASHLRGSFSRLGFLLCSNYCFFFSLSSVCCVTDLLDPEKDTVLIMFVPGIKDALARSLSPRAGTDRVILGNRICGCRLVAFNHLFVQTC</sequence>
<name>A0A224YFR9_9ACAR</name>
<evidence type="ECO:0008006" key="3">
    <source>
        <dbReference type="Google" id="ProtNLM"/>
    </source>
</evidence>
<proteinExistence type="predicted"/>
<feature type="chain" id="PRO_5013121459" description="Secreted protein" evidence="1">
    <location>
        <begin position="22"/>
        <end position="120"/>
    </location>
</feature>
<protein>
    <recommendedName>
        <fullName evidence="3">Secreted protein</fullName>
    </recommendedName>
</protein>
<evidence type="ECO:0000313" key="2">
    <source>
        <dbReference type="EMBL" id="MAA12590.1"/>
    </source>
</evidence>
<reference evidence="2" key="1">
    <citation type="journal article" date="2017" name="Parasit. Vectors">
        <title>Sialotranscriptomics of Rhipicephalus zambeziensis reveals intricate expression profiles of secretory proteins and suggests tight temporal transcriptional regulation during blood-feeding.</title>
        <authorList>
            <person name="de Castro M.H."/>
            <person name="de Klerk D."/>
            <person name="Pienaar R."/>
            <person name="Rees D.J.G."/>
            <person name="Mans B.J."/>
        </authorList>
    </citation>
    <scope>NUCLEOTIDE SEQUENCE</scope>
    <source>
        <tissue evidence="2">Salivary glands</tissue>
    </source>
</reference>
<accession>A0A224YFR9</accession>
<evidence type="ECO:0000256" key="1">
    <source>
        <dbReference type="SAM" id="SignalP"/>
    </source>
</evidence>
<organism evidence="2">
    <name type="scientific">Rhipicephalus zambeziensis</name>
    <dbReference type="NCBI Taxonomy" id="60191"/>
    <lineage>
        <taxon>Eukaryota</taxon>
        <taxon>Metazoa</taxon>
        <taxon>Ecdysozoa</taxon>
        <taxon>Arthropoda</taxon>
        <taxon>Chelicerata</taxon>
        <taxon>Arachnida</taxon>
        <taxon>Acari</taxon>
        <taxon>Parasitiformes</taxon>
        <taxon>Ixodida</taxon>
        <taxon>Ixodoidea</taxon>
        <taxon>Ixodidae</taxon>
        <taxon>Rhipicephalinae</taxon>
        <taxon>Rhipicephalus</taxon>
        <taxon>Rhipicephalus</taxon>
    </lineage>
</organism>
<keyword evidence="1" id="KW-0732">Signal</keyword>